<accession>A0ABN2QHK7</accession>
<gene>
    <name evidence="2" type="ORF">GCM10009754_21440</name>
</gene>
<evidence type="ECO:0000256" key="1">
    <source>
        <dbReference type="SAM" id="MobiDB-lite"/>
    </source>
</evidence>
<sequence length="68" mass="7487">MTFAASDSPKVTFRDPSGSTLRYPTHRIDAHIITATSGNPNAPNSTPPKNSRRPNRDPTCPERALERI</sequence>
<dbReference type="Proteomes" id="UP001501116">
    <property type="component" value="Unassembled WGS sequence"/>
</dbReference>
<feature type="compositionally biased region" description="Basic and acidic residues" evidence="1">
    <location>
        <begin position="54"/>
        <end position="68"/>
    </location>
</feature>
<feature type="compositionally biased region" description="Polar residues" evidence="1">
    <location>
        <begin position="34"/>
        <end position="49"/>
    </location>
</feature>
<comment type="caution">
    <text evidence="2">The sequence shown here is derived from an EMBL/GenBank/DDBJ whole genome shotgun (WGS) entry which is preliminary data.</text>
</comment>
<organism evidence="2 3">
    <name type="scientific">Amycolatopsis minnesotensis</name>
    <dbReference type="NCBI Taxonomy" id="337894"/>
    <lineage>
        <taxon>Bacteria</taxon>
        <taxon>Bacillati</taxon>
        <taxon>Actinomycetota</taxon>
        <taxon>Actinomycetes</taxon>
        <taxon>Pseudonocardiales</taxon>
        <taxon>Pseudonocardiaceae</taxon>
        <taxon>Amycolatopsis</taxon>
    </lineage>
</organism>
<feature type="region of interest" description="Disordered" evidence="1">
    <location>
        <begin position="1"/>
        <end position="68"/>
    </location>
</feature>
<protein>
    <submittedName>
        <fullName evidence="2">Uncharacterized protein</fullName>
    </submittedName>
</protein>
<evidence type="ECO:0000313" key="2">
    <source>
        <dbReference type="EMBL" id="GAA1952225.1"/>
    </source>
</evidence>
<evidence type="ECO:0000313" key="3">
    <source>
        <dbReference type="Proteomes" id="UP001501116"/>
    </source>
</evidence>
<name>A0ABN2QHK7_9PSEU</name>
<reference evidence="2 3" key="1">
    <citation type="journal article" date="2019" name="Int. J. Syst. Evol. Microbiol.">
        <title>The Global Catalogue of Microorganisms (GCM) 10K type strain sequencing project: providing services to taxonomists for standard genome sequencing and annotation.</title>
        <authorList>
            <consortium name="The Broad Institute Genomics Platform"/>
            <consortium name="The Broad Institute Genome Sequencing Center for Infectious Disease"/>
            <person name="Wu L."/>
            <person name="Ma J."/>
        </authorList>
    </citation>
    <scope>NUCLEOTIDE SEQUENCE [LARGE SCALE GENOMIC DNA]</scope>
    <source>
        <strain evidence="2 3">JCM 14545</strain>
    </source>
</reference>
<proteinExistence type="predicted"/>
<dbReference type="EMBL" id="BAAANN010000007">
    <property type="protein sequence ID" value="GAA1952225.1"/>
    <property type="molecule type" value="Genomic_DNA"/>
</dbReference>
<keyword evidence="3" id="KW-1185">Reference proteome</keyword>